<comment type="similarity">
    <text evidence="1">Belongs to the carbohydrate kinase PfkB family.</text>
</comment>
<dbReference type="SUPFAM" id="SSF53613">
    <property type="entry name" value="Ribokinase-like"/>
    <property type="match status" value="1"/>
</dbReference>
<keyword evidence="8" id="KW-1185">Reference proteome</keyword>
<organism evidence="7 8">
    <name type="scientific">Microbacterium candidum</name>
    <dbReference type="NCBI Taxonomy" id="3041922"/>
    <lineage>
        <taxon>Bacteria</taxon>
        <taxon>Bacillati</taxon>
        <taxon>Actinomycetota</taxon>
        <taxon>Actinomycetes</taxon>
        <taxon>Micrococcales</taxon>
        <taxon>Microbacteriaceae</taxon>
        <taxon>Microbacterium</taxon>
    </lineage>
</organism>
<evidence type="ECO:0000313" key="8">
    <source>
        <dbReference type="Proteomes" id="UP001235064"/>
    </source>
</evidence>
<dbReference type="GO" id="GO:0016301">
    <property type="term" value="F:kinase activity"/>
    <property type="evidence" value="ECO:0007669"/>
    <property type="project" value="UniProtKB-KW"/>
</dbReference>
<dbReference type="Pfam" id="PF00294">
    <property type="entry name" value="PfkB"/>
    <property type="match status" value="1"/>
</dbReference>
<name>A0ABT7N3K3_9MICO</name>
<accession>A0ABT7N3K3</accession>
<evidence type="ECO:0000313" key="7">
    <source>
        <dbReference type="EMBL" id="MDL9981256.1"/>
    </source>
</evidence>
<reference evidence="7 8" key="1">
    <citation type="submission" date="2023-06" db="EMBL/GenBank/DDBJ databases">
        <title>Microbacterium sp. nov., isolated from a waste landfill.</title>
        <authorList>
            <person name="Wen W."/>
        </authorList>
    </citation>
    <scope>NUCLEOTIDE SEQUENCE [LARGE SCALE GENOMIC DNA]</scope>
    <source>
        <strain evidence="7 8">ASV49</strain>
    </source>
</reference>
<comment type="caution">
    <text evidence="7">The sequence shown here is derived from an EMBL/GenBank/DDBJ whole genome shotgun (WGS) entry which is preliminary data.</text>
</comment>
<dbReference type="PANTHER" id="PTHR43085">
    <property type="entry name" value="HEXOKINASE FAMILY MEMBER"/>
    <property type="match status" value="1"/>
</dbReference>
<dbReference type="InterPro" id="IPR002173">
    <property type="entry name" value="Carboh/pur_kinase_PfkB_CS"/>
</dbReference>
<dbReference type="InterPro" id="IPR011611">
    <property type="entry name" value="PfkB_dom"/>
</dbReference>
<keyword evidence="4 7" id="KW-0418">Kinase</keyword>
<dbReference type="Proteomes" id="UP001235064">
    <property type="component" value="Unassembled WGS sequence"/>
</dbReference>
<dbReference type="InterPro" id="IPR050306">
    <property type="entry name" value="PfkB_Carbo_kinase"/>
</dbReference>
<evidence type="ECO:0000256" key="5">
    <source>
        <dbReference type="ARBA" id="ARBA00022840"/>
    </source>
</evidence>
<proteinExistence type="inferred from homology"/>
<dbReference type="PROSITE" id="PS00583">
    <property type="entry name" value="PFKB_KINASES_1"/>
    <property type="match status" value="1"/>
</dbReference>
<gene>
    <name evidence="7" type="ORF">QSV35_18135</name>
</gene>
<evidence type="ECO:0000256" key="3">
    <source>
        <dbReference type="ARBA" id="ARBA00022741"/>
    </source>
</evidence>
<dbReference type="InterPro" id="IPR029056">
    <property type="entry name" value="Ribokinase-like"/>
</dbReference>
<dbReference type="PANTHER" id="PTHR43085:SF1">
    <property type="entry name" value="PSEUDOURIDINE KINASE-RELATED"/>
    <property type="match status" value="1"/>
</dbReference>
<evidence type="ECO:0000256" key="1">
    <source>
        <dbReference type="ARBA" id="ARBA00010688"/>
    </source>
</evidence>
<sequence length="304" mass="31279">MSATHSVPPARAVVVGDALIDELRDDRGVRELVGGAALNVAVGLRRLGVPTTLIAMVGDDEAGSHIRSYLADHGVELLASPSPRGSARAVSTRTDGGEPAYVFNPAAQGRRIRFGEAERDALAVAPLVVVSSWPFEDAEQTDELLDAVGVGLLAIDPNPRPGLLSDAAGFLRGFETAAGRARLVKVGEDDARLLYGRPLDEVRSRIAALGVPIVVATAGSAGASVTWSGEVASRGISALPGRIVDTMGAGDAVLAVLSDALLEGDGDWAAALQKAMDAAAATCRFEGGLLRLPTALEPRSHDGS</sequence>
<protein>
    <submittedName>
        <fullName evidence="7">PfkB family carbohydrate kinase</fullName>
    </submittedName>
</protein>
<dbReference type="Gene3D" id="3.40.1190.20">
    <property type="match status" value="1"/>
</dbReference>
<evidence type="ECO:0000256" key="4">
    <source>
        <dbReference type="ARBA" id="ARBA00022777"/>
    </source>
</evidence>
<evidence type="ECO:0000259" key="6">
    <source>
        <dbReference type="Pfam" id="PF00294"/>
    </source>
</evidence>
<keyword evidence="5" id="KW-0067">ATP-binding</keyword>
<dbReference type="EMBL" id="JASXSZ010000007">
    <property type="protein sequence ID" value="MDL9981256.1"/>
    <property type="molecule type" value="Genomic_DNA"/>
</dbReference>
<feature type="domain" description="Carbohydrate kinase PfkB" evidence="6">
    <location>
        <begin position="25"/>
        <end position="290"/>
    </location>
</feature>
<dbReference type="RefSeq" id="WP_286290311.1">
    <property type="nucleotide sequence ID" value="NZ_JASXSZ010000007.1"/>
</dbReference>
<keyword evidence="2" id="KW-0808">Transferase</keyword>
<keyword evidence="3" id="KW-0547">Nucleotide-binding</keyword>
<evidence type="ECO:0000256" key="2">
    <source>
        <dbReference type="ARBA" id="ARBA00022679"/>
    </source>
</evidence>